<evidence type="ECO:0000313" key="1">
    <source>
        <dbReference type="EMBL" id="SDH18445.1"/>
    </source>
</evidence>
<sequence length="158" mass="17565">MFRFGDLVFVTPQEGSAGYPALVATVRAKYVCVRSMRDGRYANALPGEIVKGRGAAIMDCFHTIDNLSLADHGWCCTHGDHGDGGTIDLPLFHRYQRRSYTLKCGCRIWVGKGFPFAWSHLCLDLSLLLERNILSSDPAETMRTHAVDGIFKQLDSRG</sequence>
<evidence type="ECO:0000313" key="2">
    <source>
        <dbReference type="Proteomes" id="UP000198923"/>
    </source>
</evidence>
<dbReference type="EMBL" id="FNCN01000012">
    <property type="protein sequence ID" value="SDH18445.1"/>
    <property type="molecule type" value="Genomic_DNA"/>
</dbReference>
<reference evidence="1 2" key="1">
    <citation type="submission" date="2016-10" db="EMBL/GenBank/DDBJ databases">
        <authorList>
            <person name="de Groot N.N."/>
        </authorList>
    </citation>
    <scope>NUCLEOTIDE SEQUENCE [LARGE SCALE GENOMIC DNA]</scope>
    <source>
        <strain evidence="1 2">CPCC 201354</strain>
    </source>
</reference>
<name>A0A1G8ABP6_9ACTN</name>
<dbReference type="Proteomes" id="UP000198923">
    <property type="component" value="Unassembled WGS sequence"/>
</dbReference>
<gene>
    <name evidence="1" type="ORF">SAMN05421505_11296</name>
</gene>
<proteinExistence type="predicted"/>
<accession>A0A1G8ABP6</accession>
<keyword evidence="2" id="KW-1185">Reference proteome</keyword>
<organism evidence="1 2">
    <name type="scientific">Sinosporangium album</name>
    <dbReference type="NCBI Taxonomy" id="504805"/>
    <lineage>
        <taxon>Bacteria</taxon>
        <taxon>Bacillati</taxon>
        <taxon>Actinomycetota</taxon>
        <taxon>Actinomycetes</taxon>
        <taxon>Streptosporangiales</taxon>
        <taxon>Streptosporangiaceae</taxon>
        <taxon>Sinosporangium</taxon>
    </lineage>
</organism>
<dbReference type="AlphaFoldDB" id="A0A1G8ABP6"/>
<protein>
    <submittedName>
        <fullName evidence="1">Uncharacterized protein</fullName>
    </submittedName>
</protein>